<keyword evidence="1" id="KW-0597">Phosphoprotein</keyword>
<dbReference type="PANTHER" id="PTHR46493">
    <property type="entry name" value="PEPTIDYL-PROLYL CIS-TRANS ISOMERASE FKBP3"/>
    <property type="match status" value="1"/>
</dbReference>
<dbReference type="PROSITE" id="PS50059">
    <property type="entry name" value="FKBP_PPIASE"/>
    <property type="match status" value="1"/>
</dbReference>
<dbReference type="Gene3D" id="3.10.50.40">
    <property type="match status" value="1"/>
</dbReference>
<dbReference type="InterPro" id="IPR046357">
    <property type="entry name" value="PPIase_dom_sf"/>
</dbReference>
<feature type="domain" description="PPIase FKBP-type" evidence="3">
    <location>
        <begin position="129"/>
        <end position="222"/>
    </location>
</feature>
<evidence type="ECO:0000313" key="5">
    <source>
        <dbReference type="Proteomes" id="UP001212152"/>
    </source>
</evidence>
<organism evidence="4 5">
    <name type="scientific">Geranomyces variabilis</name>
    <dbReference type="NCBI Taxonomy" id="109894"/>
    <lineage>
        <taxon>Eukaryota</taxon>
        <taxon>Fungi</taxon>
        <taxon>Fungi incertae sedis</taxon>
        <taxon>Chytridiomycota</taxon>
        <taxon>Chytridiomycota incertae sedis</taxon>
        <taxon>Chytridiomycetes</taxon>
        <taxon>Spizellomycetales</taxon>
        <taxon>Powellomycetaceae</taxon>
        <taxon>Geranomyces</taxon>
    </lineage>
</organism>
<gene>
    <name evidence="4" type="primary">FKBP3</name>
    <name evidence="4" type="ORF">HDU87_006523</name>
</gene>
<dbReference type="Proteomes" id="UP001212152">
    <property type="component" value="Unassembled WGS sequence"/>
</dbReference>
<dbReference type="Gene3D" id="1.10.720.80">
    <property type="match status" value="1"/>
</dbReference>
<dbReference type="InterPro" id="IPR001179">
    <property type="entry name" value="PPIase_FKBP_dom"/>
</dbReference>
<sequence length="222" mass="24298">MAPAPKWNNEELESDNVSKKDLVSALQDLATYEFLKERKLHGKAANVIKATKKPELIKAYKALYEQDSAFRPEGQSFEEAAAQATAAAAATTAAPSESAAPAKEEAVVEEPKYKKVITKKGDGRLPKKGDMVYVFYTGTYLVDGQPKVFDTNMKGAKPSALRFKVGTGKVIKGWDEALLTMTKGEKARIIIESDWAYGKKGVEGKIPPNTDLTFEVHLSQID</sequence>
<accession>A0AAD5TFM0</accession>
<keyword evidence="5" id="KW-1185">Reference proteome</keyword>
<evidence type="ECO:0000313" key="4">
    <source>
        <dbReference type="EMBL" id="KAJ3174989.1"/>
    </source>
</evidence>
<dbReference type="InterPro" id="IPR041200">
    <property type="entry name" value="FKBP3_BTHB"/>
</dbReference>
<evidence type="ECO:0000256" key="2">
    <source>
        <dbReference type="PROSITE-ProRule" id="PRU00277"/>
    </source>
</evidence>
<keyword evidence="2" id="KW-0413">Isomerase</keyword>
<protein>
    <recommendedName>
        <fullName evidence="2">peptidylprolyl isomerase</fullName>
        <ecNumber evidence="2">5.2.1.8</ecNumber>
    </recommendedName>
</protein>
<dbReference type="EC" id="5.2.1.8" evidence="2"/>
<dbReference type="CDD" id="cd21063">
    <property type="entry name" value="BTHB_FKBP25"/>
    <property type="match status" value="1"/>
</dbReference>
<dbReference type="Pfam" id="PF00254">
    <property type="entry name" value="FKBP_C"/>
    <property type="match status" value="1"/>
</dbReference>
<reference evidence="4" key="1">
    <citation type="submission" date="2020-05" db="EMBL/GenBank/DDBJ databases">
        <title>Phylogenomic resolution of chytrid fungi.</title>
        <authorList>
            <person name="Stajich J.E."/>
            <person name="Amses K."/>
            <person name="Simmons R."/>
            <person name="Seto K."/>
            <person name="Myers J."/>
            <person name="Bonds A."/>
            <person name="Quandt C.A."/>
            <person name="Barry K."/>
            <person name="Liu P."/>
            <person name="Grigoriev I."/>
            <person name="Longcore J.E."/>
            <person name="James T.Y."/>
        </authorList>
    </citation>
    <scope>NUCLEOTIDE SEQUENCE</scope>
    <source>
        <strain evidence="4">JEL0379</strain>
    </source>
</reference>
<proteinExistence type="predicted"/>
<dbReference type="AlphaFoldDB" id="A0AAD5TFM0"/>
<evidence type="ECO:0000259" key="3">
    <source>
        <dbReference type="PROSITE" id="PS50059"/>
    </source>
</evidence>
<name>A0AAD5TFM0_9FUNG</name>
<comment type="caution">
    <text evidence="4">The sequence shown here is derived from an EMBL/GenBank/DDBJ whole genome shotgun (WGS) entry which is preliminary data.</text>
</comment>
<keyword evidence="2" id="KW-0697">Rotamase</keyword>
<dbReference type="Pfam" id="PF18410">
    <property type="entry name" value="BTHB"/>
    <property type="match status" value="1"/>
</dbReference>
<dbReference type="SUPFAM" id="SSF54534">
    <property type="entry name" value="FKBP-like"/>
    <property type="match status" value="1"/>
</dbReference>
<dbReference type="PANTHER" id="PTHR46493:SF1">
    <property type="entry name" value="PEPTIDYL-PROLYL CIS-TRANS ISOMERASE FKBP3"/>
    <property type="match status" value="1"/>
</dbReference>
<dbReference type="GO" id="GO:0003755">
    <property type="term" value="F:peptidyl-prolyl cis-trans isomerase activity"/>
    <property type="evidence" value="ECO:0007669"/>
    <property type="project" value="UniProtKB-KW"/>
</dbReference>
<dbReference type="InterPro" id="IPR043368">
    <property type="entry name" value="FKBP3"/>
</dbReference>
<dbReference type="EMBL" id="JADGJQ010000057">
    <property type="protein sequence ID" value="KAJ3174989.1"/>
    <property type="molecule type" value="Genomic_DNA"/>
</dbReference>
<evidence type="ECO:0000256" key="1">
    <source>
        <dbReference type="ARBA" id="ARBA00022553"/>
    </source>
</evidence>
<comment type="catalytic activity">
    <reaction evidence="2">
        <text>[protein]-peptidylproline (omega=180) = [protein]-peptidylproline (omega=0)</text>
        <dbReference type="Rhea" id="RHEA:16237"/>
        <dbReference type="Rhea" id="RHEA-COMP:10747"/>
        <dbReference type="Rhea" id="RHEA-COMP:10748"/>
        <dbReference type="ChEBI" id="CHEBI:83833"/>
        <dbReference type="ChEBI" id="CHEBI:83834"/>
        <dbReference type="EC" id="5.2.1.8"/>
    </reaction>
</comment>